<evidence type="ECO:0000313" key="3">
    <source>
        <dbReference type="Proteomes" id="UP000799753"/>
    </source>
</evidence>
<feature type="compositionally biased region" description="Polar residues" evidence="1">
    <location>
        <begin position="75"/>
        <end position="89"/>
    </location>
</feature>
<reference evidence="2" key="1">
    <citation type="journal article" date="2020" name="Stud. Mycol.">
        <title>101 Dothideomycetes genomes: a test case for predicting lifestyles and emergence of pathogens.</title>
        <authorList>
            <person name="Haridas S."/>
            <person name="Albert R."/>
            <person name="Binder M."/>
            <person name="Bloem J."/>
            <person name="Labutti K."/>
            <person name="Salamov A."/>
            <person name="Andreopoulos B."/>
            <person name="Baker S."/>
            <person name="Barry K."/>
            <person name="Bills G."/>
            <person name="Bluhm B."/>
            <person name="Cannon C."/>
            <person name="Castanera R."/>
            <person name="Culley D."/>
            <person name="Daum C."/>
            <person name="Ezra D."/>
            <person name="Gonzalez J."/>
            <person name="Henrissat B."/>
            <person name="Kuo A."/>
            <person name="Liang C."/>
            <person name="Lipzen A."/>
            <person name="Lutzoni F."/>
            <person name="Magnuson J."/>
            <person name="Mondo S."/>
            <person name="Nolan M."/>
            <person name="Ohm R."/>
            <person name="Pangilinan J."/>
            <person name="Park H.-J."/>
            <person name="Ramirez L."/>
            <person name="Alfaro M."/>
            <person name="Sun H."/>
            <person name="Tritt A."/>
            <person name="Yoshinaga Y."/>
            <person name="Zwiers L.-H."/>
            <person name="Turgeon B."/>
            <person name="Goodwin S."/>
            <person name="Spatafora J."/>
            <person name="Crous P."/>
            <person name="Grigoriev I."/>
        </authorList>
    </citation>
    <scope>NUCLEOTIDE SEQUENCE</scope>
    <source>
        <strain evidence="2">CBS 473.64</strain>
    </source>
</reference>
<dbReference type="EMBL" id="MU006777">
    <property type="protein sequence ID" value="KAF2645482.1"/>
    <property type="molecule type" value="Genomic_DNA"/>
</dbReference>
<accession>A0A6A6SDV6</accession>
<feature type="compositionally biased region" description="Low complexity" evidence="1">
    <location>
        <begin position="57"/>
        <end position="68"/>
    </location>
</feature>
<protein>
    <recommendedName>
        <fullName evidence="4">N-acetyltransferase domain-containing protein</fullName>
    </recommendedName>
</protein>
<dbReference type="OrthoDB" id="2832510at2759"/>
<dbReference type="InterPro" id="IPR016181">
    <property type="entry name" value="Acyl_CoA_acyltransferase"/>
</dbReference>
<name>A0A6A6SDV6_9PLEO</name>
<dbReference type="SUPFAM" id="SSF55729">
    <property type="entry name" value="Acyl-CoA N-acyltransferases (Nat)"/>
    <property type="match status" value="1"/>
</dbReference>
<dbReference type="AlphaFoldDB" id="A0A6A6SDV6"/>
<organism evidence="2 3">
    <name type="scientific">Massarina eburnea CBS 473.64</name>
    <dbReference type="NCBI Taxonomy" id="1395130"/>
    <lineage>
        <taxon>Eukaryota</taxon>
        <taxon>Fungi</taxon>
        <taxon>Dikarya</taxon>
        <taxon>Ascomycota</taxon>
        <taxon>Pezizomycotina</taxon>
        <taxon>Dothideomycetes</taxon>
        <taxon>Pleosporomycetidae</taxon>
        <taxon>Pleosporales</taxon>
        <taxon>Massarineae</taxon>
        <taxon>Massarinaceae</taxon>
        <taxon>Massarina</taxon>
    </lineage>
</organism>
<evidence type="ECO:0008006" key="4">
    <source>
        <dbReference type="Google" id="ProtNLM"/>
    </source>
</evidence>
<evidence type="ECO:0000313" key="2">
    <source>
        <dbReference type="EMBL" id="KAF2645482.1"/>
    </source>
</evidence>
<sequence length="263" mass="28414">MSTIFRNPPSPALDSNTHYHARSLHQNCFLAPPHARNTPPPSNKYAVSPSGFVSIGSPSTPTCSSPNTAAGSDYFNLSRNSTPTTTPGGYSNPPPGDLDPNLTTAKFRLKTLVPPMKKNGSASVSLQPFTTADAPALAILFERCFATDELRLTAKPPHKTNPSDPLEERRWRICQYTLALQIPGNHIVMAVDESAERKIIGVAGFFGPGGIQWTIKGPDGGNAVGEAVPSHWDMDMKARIDEVVDKAREEALKGDYNVWGTFT</sequence>
<dbReference type="Proteomes" id="UP000799753">
    <property type="component" value="Unassembled WGS sequence"/>
</dbReference>
<keyword evidence="3" id="KW-1185">Reference proteome</keyword>
<feature type="region of interest" description="Disordered" evidence="1">
    <location>
        <begin position="57"/>
        <end position="97"/>
    </location>
</feature>
<gene>
    <name evidence="2" type="ORF">P280DRAFT_465310</name>
</gene>
<evidence type="ECO:0000256" key="1">
    <source>
        <dbReference type="SAM" id="MobiDB-lite"/>
    </source>
</evidence>
<proteinExistence type="predicted"/>